<name>A0A415JXG0_9FIRM</name>
<feature type="domain" description="SEFIR" evidence="1">
    <location>
        <begin position="1"/>
        <end position="116"/>
    </location>
</feature>
<organism evidence="2 3">
    <name type="scientific">Agathobacter rectalis</name>
    <dbReference type="NCBI Taxonomy" id="39491"/>
    <lineage>
        <taxon>Bacteria</taxon>
        <taxon>Bacillati</taxon>
        <taxon>Bacillota</taxon>
        <taxon>Clostridia</taxon>
        <taxon>Lachnospirales</taxon>
        <taxon>Lachnospiraceae</taxon>
        <taxon>Agathobacter</taxon>
    </lineage>
</organism>
<accession>A0A415JXG0</accession>
<dbReference type="Pfam" id="PF08357">
    <property type="entry name" value="SEFIR"/>
    <property type="match status" value="1"/>
</dbReference>
<dbReference type="AlphaFoldDB" id="A0A415JXG0"/>
<protein>
    <recommendedName>
        <fullName evidence="1">SEFIR domain-containing protein</fullName>
    </recommendedName>
</protein>
<sequence length="172" mass="19578">MAENLLHDGIEVKLDIWELKDGQDKYAFMEQCVTNPEIDKVLIICDSGYVTKADSRSGGVGDETAIISAEVYGHANQEKFVPVIMERDEHGEPYMPAYLKSRMYKDLTGDNYNKGYQSLVRNIYEKPLERKPKLGSRPVWLDKNTPDSLYKVKKAEENVNSGSIEKLKKESV</sequence>
<dbReference type="InterPro" id="IPR013568">
    <property type="entry name" value="SEFIR_dom"/>
</dbReference>
<evidence type="ECO:0000313" key="3">
    <source>
        <dbReference type="Proteomes" id="UP000283297"/>
    </source>
</evidence>
<proteinExistence type="predicted"/>
<dbReference type="PROSITE" id="PS51534">
    <property type="entry name" value="SEFIR"/>
    <property type="match status" value="1"/>
</dbReference>
<gene>
    <name evidence="2" type="ORF">DW028_08255</name>
</gene>
<dbReference type="Proteomes" id="UP000283297">
    <property type="component" value="Unassembled WGS sequence"/>
</dbReference>
<reference evidence="2 3" key="1">
    <citation type="submission" date="2018-08" db="EMBL/GenBank/DDBJ databases">
        <title>A genome reference for cultivated species of the human gut microbiota.</title>
        <authorList>
            <person name="Zou Y."/>
            <person name="Xue W."/>
            <person name="Luo G."/>
        </authorList>
    </citation>
    <scope>NUCLEOTIDE SEQUENCE [LARGE SCALE GENOMIC DNA]</scope>
    <source>
        <strain evidence="2 3">AF38-24</strain>
    </source>
</reference>
<comment type="caution">
    <text evidence="2">The sequence shown here is derived from an EMBL/GenBank/DDBJ whole genome shotgun (WGS) entry which is preliminary data.</text>
</comment>
<dbReference type="EMBL" id="QRON01000004">
    <property type="protein sequence ID" value="RHL28628.1"/>
    <property type="molecule type" value="Genomic_DNA"/>
</dbReference>
<evidence type="ECO:0000259" key="1">
    <source>
        <dbReference type="PROSITE" id="PS51534"/>
    </source>
</evidence>
<evidence type="ECO:0000313" key="2">
    <source>
        <dbReference type="EMBL" id="RHL28628.1"/>
    </source>
</evidence>